<sequence length="250" mass="25256">MMLTGKNAIIYGAGGSIGGAVARAFAREGAKVHLTGRTREPLDRLAAEIREAGGAAETALVDAMDPARVGEHARSVFEADGRLDISMSVVGIDDVQGTPLTEMAWEDFSAPVVNALRSTFVTATAAARLMIGQGSGVILTFGGYGPPTAGLGGLQVAFQTQDSLRSVLAAELGPHGIRVVTLQTGGITETLPADFEHAAAVTEAIDGATLLGRAATLADVGNVAAFAASDLASSITAAALNITCGSVADH</sequence>
<dbReference type="PANTHER" id="PTHR43669">
    <property type="entry name" value="5-KETO-D-GLUCONATE 5-REDUCTASE"/>
    <property type="match status" value="1"/>
</dbReference>
<organism evidence="3 4">
    <name type="scientific">Actinocorallia longicatena</name>
    <dbReference type="NCBI Taxonomy" id="111803"/>
    <lineage>
        <taxon>Bacteria</taxon>
        <taxon>Bacillati</taxon>
        <taxon>Actinomycetota</taxon>
        <taxon>Actinomycetes</taxon>
        <taxon>Streptosporangiales</taxon>
        <taxon>Thermomonosporaceae</taxon>
        <taxon>Actinocorallia</taxon>
    </lineage>
</organism>
<evidence type="ECO:0000256" key="1">
    <source>
        <dbReference type="ARBA" id="ARBA00006484"/>
    </source>
</evidence>
<comment type="caution">
    <text evidence="3">The sequence shown here is derived from an EMBL/GenBank/DDBJ whole genome shotgun (WGS) entry which is preliminary data.</text>
</comment>
<dbReference type="InterPro" id="IPR036291">
    <property type="entry name" value="NAD(P)-bd_dom_sf"/>
</dbReference>
<dbReference type="Proteomes" id="UP001501237">
    <property type="component" value="Unassembled WGS sequence"/>
</dbReference>
<accession>A0ABP6Q9R9</accession>
<comment type="similarity">
    <text evidence="1">Belongs to the short-chain dehydrogenases/reductases (SDR) family.</text>
</comment>
<name>A0ABP6Q9R9_9ACTN</name>
<dbReference type="EMBL" id="BAAAUV010000006">
    <property type="protein sequence ID" value="GAA3211886.1"/>
    <property type="molecule type" value="Genomic_DNA"/>
</dbReference>
<dbReference type="Gene3D" id="3.40.50.720">
    <property type="entry name" value="NAD(P)-binding Rossmann-like Domain"/>
    <property type="match status" value="1"/>
</dbReference>
<dbReference type="PANTHER" id="PTHR43669:SF3">
    <property type="entry name" value="ALCOHOL DEHYDROGENASE, PUTATIVE (AFU_ORTHOLOGUE AFUA_3G03445)-RELATED"/>
    <property type="match status" value="1"/>
</dbReference>
<proteinExistence type="inferred from homology"/>
<dbReference type="InterPro" id="IPR002347">
    <property type="entry name" value="SDR_fam"/>
</dbReference>
<dbReference type="Pfam" id="PF13561">
    <property type="entry name" value="adh_short_C2"/>
    <property type="match status" value="1"/>
</dbReference>
<reference evidence="4" key="1">
    <citation type="journal article" date="2019" name="Int. J. Syst. Evol. Microbiol.">
        <title>The Global Catalogue of Microorganisms (GCM) 10K type strain sequencing project: providing services to taxonomists for standard genome sequencing and annotation.</title>
        <authorList>
            <consortium name="The Broad Institute Genomics Platform"/>
            <consortium name="The Broad Institute Genome Sequencing Center for Infectious Disease"/>
            <person name="Wu L."/>
            <person name="Ma J."/>
        </authorList>
    </citation>
    <scope>NUCLEOTIDE SEQUENCE [LARGE SCALE GENOMIC DNA]</scope>
    <source>
        <strain evidence="4">JCM 9377</strain>
    </source>
</reference>
<keyword evidence="4" id="KW-1185">Reference proteome</keyword>
<evidence type="ECO:0000313" key="4">
    <source>
        <dbReference type="Proteomes" id="UP001501237"/>
    </source>
</evidence>
<evidence type="ECO:0000313" key="3">
    <source>
        <dbReference type="EMBL" id="GAA3211886.1"/>
    </source>
</evidence>
<dbReference type="PRINTS" id="PR00081">
    <property type="entry name" value="GDHRDH"/>
</dbReference>
<gene>
    <name evidence="3" type="ORF">GCM10010468_30890</name>
</gene>
<evidence type="ECO:0000256" key="2">
    <source>
        <dbReference type="ARBA" id="ARBA00023002"/>
    </source>
</evidence>
<dbReference type="SUPFAM" id="SSF51735">
    <property type="entry name" value="NAD(P)-binding Rossmann-fold domains"/>
    <property type="match status" value="1"/>
</dbReference>
<dbReference type="RefSeq" id="WP_344828434.1">
    <property type="nucleotide sequence ID" value="NZ_BAAAUV010000006.1"/>
</dbReference>
<dbReference type="CDD" id="cd05233">
    <property type="entry name" value="SDR_c"/>
    <property type="match status" value="1"/>
</dbReference>
<protein>
    <submittedName>
        <fullName evidence="3">SDR family oxidoreductase</fullName>
    </submittedName>
</protein>
<keyword evidence="2" id="KW-0560">Oxidoreductase</keyword>